<dbReference type="AlphaFoldDB" id="A0A6C0KSK4"/>
<feature type="compositionally biased region" description="Basic and acidic residues" evidence="1">
    <location>
        <begin position="672"/>
        <end position="686"/>
    </location>
</feature>
<protein>
    <submittedName>
        <fullName evidence="2">Uncharacterized protein</fullName>
    </submittedName>
</protein>
<evidence type="ECO:0000313" key="2">
    <source>
        <dbReference type="EMBL" id="QHU19414.1"/>
    </source>
</evidence>
<evidence type="ECO:0000256" key="1">
    <source>
        <dbReference type="SAM" id="MobiDB-lite"/>
    </source>
</evidence>
<proteinExistence type="predicted"/>
<organism evidence="2">
    <name type="scientific">viral metagenome</name>
    <dbReference type="NCBI Taxonomy" id="1070528"/>
    <lineage>
        <taxon>unclassified sequences</taxon>
        <taxon>metagenomes</taxon>
        <taxon>organismal metagenomes</taxon>
    </lineage>
</organism>
<dbReference type="Gene3D" id="3.40.50.300">
    <property type="entry name" value="P-loop containing nucleotide triphosphate hydrolases"/>
    <property type="match status" value="1"/>
</dbReference>
<dbReference type="SUPFAM" id="SSF52540">
    <property type="entry name" value="P-loop containing nucleoside triphosphate hydrolases"/>
    <property type="match status" value="1"/>
</dbReference>
<reference evidence="2" key="1">
    <citation type="journal article" date="2020" name="Nature">
        <title>Giant virus diversity and host interactions through global metagenomics.</title>
        <authorList>
            <person name="Schulz F."/>
            <person name="Roux S."/>
            <person name="Paez-Espino D."/>
            <person name="Jungbluth S."/>
            <person name="Walsh D.A."/>
            <person name="Denef V.J."/>
            <person name="McMahon K.D."/>
            <person name="Konstantinidis K.T."/>
            <person name="Eloe-Fadrosh E.A."/>
            <person name="Kyrpides N.C."/>
            <person name="Woyke T."/>
        </authorList>
    </citation>
    <scope>NUCLEOTIDE SEQUENCE</scope>
    <source>
        <strain evidence="2">GVMAG-S-3300013014-104</strain>
    </source>
</reference>
<accession>A0A6C0KSK4</accession>
<feature type="region of interest" description="Disordered" evidence="1">
    <location>
        <begin position="666"/>
        <end position="686"/>
    </location>
</feature>
<dbReference type="EMBL" id="MN740949">
    <property type="protein sequence ID" value="QHU19414.1"/>
    <property type="molecule type" value="Genomic_DNA"/>
</dbReference>
<sequence>MDLKQRKLSKSEWDSIEIPVSKDENEILQLITNGFSNVHLKVNKTDSLFSYLKIEYNTNIEEFLYVKYFSDKIKDLVKNNNIDFIKFSSENLSKRSKSLEQNTNKIYYINASSIVRLKSGDQIRLARLDSEYIDFKKTNIYEFILYNNLEQMLINKTNNKNIWMYYYYTLNQLIKNNVEKVNHFIKDIIATFIENFEKDVELLYILNNSVEFIEKNTNILKYNDLYLYEHQKEIYNAVRSLKPKLILYIAPTGTGKTLTPLGLSEKYKVIFVCAARHVGLALARSAISINKKIAFAFGCSSAEDVRLHYFAAKEYTKDIRSGQIKKVDNSVGDKVEIIICDIRSYIASMYYMLAFNDANNIITYWDEPTITMDYEEHELHEIIKKNWKENIIPNVVLSSATLPKMHELTQTISDFQEKFPGALINNIVSHDCRKTIPLIDNNGFIVMPHYLNEDYNQILEIVQHCEENLTLLRYFDLKEASDFIYYSEINNMIRSSSQFYRNFASVNDINMKTIKLHYLKVLKNISPALWIKIYNHFKISRIKRIKSNNSLIIKDNSNSMINYKKDSSIQRTNSESIISENNEMPGTNGIYITTKDAYTLTDGPTIFIANELQKIAKFCIQQANIPSLVMKEIMEKIDYNNKINERIDQIEKELEFEEEKLISKFSSGTQDNSKEAKNLQNKKDKKEKTKIANNLIGKSEDKKIVKMKDDIISLRSMIKNASLNDIFIPNRLAHLEKWTKDLNTSNAFTSNIEEEFIIAIMSLKDVDDSWKILLLLGIGVFTEHKSSAYTEIMKKLADQQKLYLIIADSDYIYGTNYQFCHGYLSKDLNLTQEKIIQALGRIGRNNIQQDYSARFRDDSQINTLFRKIAFEDKPEVINMNQLFNCKNVKWNGKEYEILE</sequence>
<name>A0A6C0KSK4_9ZZZZ</name>
<dbReference type="InterPro" id="IPR027417">
    <property type="entry name" value="P-loop_NTPase"/>
</dbReference>